<keyword evidence="1" id="KW-0560">Oxidoreductase</keyword>
<dbReference type="Gene3D" id="3.50.50.60">
    <property type="entry name" value="FAD/NAD(P)-binding domain"/>
    <property type="match status" value="1"/>
</dbReference>
<dbReference type="RefSeq" id="WP_377244735.1">
    <property type="nucleotide sequence ID" value="NZ_JBHLXP010000003.1"/>
</dbReference>
<dbReference type="Proteomes" id="UP001589813">
    <property type="component" value="Unassembled WGS sequence"/>
</dbReference>
<dbReference type="PROSITE" id="PS51257">
    <property type="entry name" value="PROKAR_LIPOPROTEIN"/>
    <property type="match status" value="1"/>
</dbReference>
<dbReference type="GO" id="GO:0016491">
    <property type="term" value="F:oxidoreductase activity"/>
    <property type="evidence" value="ECO:0007669"/>
    <property type="project" value="UniProtKB-KW"/>
</dbReference>
<dbReference type="InterPro" id="IPR006905">
    <property type="entry name" value="Flavin_halogenase"/>
</dbReference>
<dbReference type="Pfam" id="PF04820">
    <property type="entry name" value="Trp_halogenase"/>
    <property type="match status" value="1"/>
</dbReference>
<gene>
    <name evidence="1" type="ORF">ACFFJP_13190</name>
</gene>
<protein>
    <submittedName>
        <fullName evidence="1">Tryptophan halogenase family protein</fullName>
        <ecNumber evidence="1">1.14.19.-</ecNumber>
    </submittedName>
</protein>
<evidence type="ECO:0000313" key="2">
    <source>
        <dbReference type="Proteomes" id="UP001589813"/>
    </source>
</evidence>
<dbReference type="SUPFAM" id="SSF51905">
    <property type="entry name" value="FAD/NAD(P)-binding domain"/>
    <property type="match status" value="1"/>
</dbReference>
<dbReference type="EMBL" id="JBHLXP010000003">
    <property type="protein sequence ID" value="MFC0049245.1"/>
    <property type="molecule type" value="Genomic_DNA"/>
</dbReference>
<sequence length="516" mass="58160">MQQIRKVLIVGGGTAGWLAACHLAKKLYRPDGSGVDICLIESAEIPTIGVGEGTVPAIRQSLQYLGISETEFIRECDVTFKQSIQFVDWVKAPGQISPNFYHHLFDYPDLATLDLTPYWLQGQAGECSYADAVAVQGRICDAGFGPKTMLQPEFQGLTNYAYHLDAAKFATLLTRHATQKLGVRHLLGNVGAVRFADNGDIAAIQTDAHGELTADIFIDCTGFRALLIGDACQVPFIPKNDVMFVDRALAVQVPYRDPEAPIPCYTIATAQPAGWIWDIGLTERRGTGYVYSSRYTSDDEALAVLRQYLQGDADHLTPRRIEMQVGYREKFWHRNCIALGLSQGFVEPLEATGLLVYDATARMLADSFPAHTGVMPLLAERFNQRVRTAWDKVIDFIKLHYFLSQRDDSAFWRDNRDPASCPQSLLDNLALWAHQVPTPYDFHSKLEIFNLENYLYVLYGMRFGTDLSAQKYRLTQPELAAQMFAFYRHKAQQLQTQLLPHRELLKRIRQFGLHKV</sequence>
<dbReference type="InterPro" id="IPR036188">
    <property type="entry name" value="FAD/NAD-bd_sf"/>
</dbReference>
<keyword evidence="2" id="KW-1185">Reference proteome</keyword>
<proteinExistence type="predicted"/>
<dbReference type="EC" id="1.14.19.-" evidence="1"/>
<name>A0ABV6BEG6_9GAMM</name>
<dbReference type="InterPro" id="IPR050816">
    <property type="entry name" value="Flavin-dep_Halogenase_NPB"/>
</dbReference>
<dbReference type="PANTHER" id="PTHR43747:SF4">
    <property type="entry name" value="FLAVIN-DEPENDENT TRYPTOPHAN HALOGENASE"/>
    <property type="match status" value="1"/>
</dbReference>
<evidence type="ECO:0000313" key="1">
    <source>
        <dbReference type="EMBL" id="MFC0049245.1"/>
    </source>
</evidence>
<dbReference type="PANTHER" id="PTHR43747">
    <property type="entry name" value="FAD-BINDING PROTEIN"/>
    <property type="match status" value="1"/>
</dbReference>
<organism evidence="1 2">
    <name type="scientific">Rheinheimera tilapiae</name>
    <dbReference type="NCBI Taxonomy" id="875043"/>
    <lineage>
        <taxon>Bacteria</taxon>
        <taxon>Pseudomonadati</taxon>
        <taxon>Pseudomonadota</taxon>
        <taxon>Gammaproteobacteria</taxon>
        <taxon>Chromatiales</taxon>
        <taxon>Chromatiaceae</taxon>
        <taxon>Rheinheimera</taxon>
    </lineage>
</organism>
<reference evidence="1 2" key="1">
    <citation type="submission" date="2024-09" db="EMBL/GenBank/DDBJ databases">
        <authorList>
            <person name="Sun Q."/>
            <person name="Mori K."/>
        </authorList>
    </citation>
    <scope>NUCLEOTIDE SEQUENCE [LARGE SCALE GENOMIC DNA]</scope>
    <source>
        <strain evidence="1 2">KCTC 23315</strain>
    </source>
</reference>
<dbReference type="InterPro" id="IPR033856">
    <property type="entry name" value="Trp_halogen"/>
</dbReference>
<dbReference type="PIRSF" id="PIRSF011396">
    <property type="entry name" value="Trp_halogenase"/>
    <property type="match status" value="1"/>
</dbReference>
<accession>A0ABV6BEG6</accession>
<comment type="caution">
    <text evidence="1">The sequence shown here is derived from an EMBL/GenBank/DDBJ whole genome shotgun (WGS) entry which is preliminary data.</text>
</comment>